<evidence type="ECO:0000256" key="8">
    <source>
        <dbReference type="ARBA" id="ARBA00026068"/>
    </source>
</evidence>
<comment type="subunit">
    <text evidence="8">Homodimer. Interacts with FtsZ.</text>
</comment>
<name>A0ABR6XMX3_9BURK</name>
<dbReference type="RefSeq" id="WP_186889908.1">
    <property type="nucleotide sequence ID" value="NZ_JACOFU010000002.1"/>
</dbReference>
<evidence type="ECO:0000313" key="10">
    <source>
        <dbReference type="EMBL" id="MBC3830861.1"/>
    </source>
</evidence>
<comment type="caution">
    <text evidence="10">The sequence shown here is derived from an EMBL/GenBank/DDBJ whole genome shotgun (WGS) entry which is preliminary data.</text>
</comment>
<reference evidence="10 11" key="1">
    <citation type="submission" date="2020-08" db="EMBL/GenBank/DDBJ databases">
        <title>Novel species isolated from subtropical streams in China.</title>
        <authorList>
            <person name="Lu H."/>
        </authorList>
    </citation>
    <scope>NUCLEOTIDE SEQUENCE [LARGE SCALE GENOMIC DNA]</scope>
    <source>
        <strain evidence="10 11">KCTC 52442</strain>
    </source>
</reference>
<dbReference type="EMBL" id="JACOFU010000002">
    <property type="protein sequence ID" value="MBC3830861.1"/>
    <property type="molecule type" value="Genomic_DNA"/>
</dbReference>
<keyword evidence="4 10" id="KW-0132">Cell division</keyword>
<dbReference type="SUPFAM" id="SSF102829">
    <property type="entry name" value="Cell division protein ZapA-like"/>
    <property type="match status" value="1"/>
</dbReference>
<proteinExistence type="predicted"/>
<keyword evidence="11" id="KW-1185">Reference proteome</keyword>
<dbReference type="GO" id="GO:0051301">
    <property type="term" value="P:cell division"/>
    <property type="evidence" value="ECO:0007669"/>
    <property type="project" value="UniProtKB-KW"/>
</dbReference>
<organism evidence="10 11">
    <name type="scientific">Undibacterium amnicola</name>
    <dbReference type="NCBI Taxonomy" id="1834038"/>
    <lineage>
        <taxon>Bacteria</taxon>
        <taxon>Pseudomonadati</taxon>
        <taxon>Pseudomonadota</taxon>
        <taxon>Betaproteobacteria</taxon>
        <taxon>Burkholderiales</taxon>
        <taxon>Oxalobacteraceae</taxon>
        <taxon>Undibacterium</taxon>
    </lineage>
</organism>
<evidence type="ECO:0000256" key="2">
    <source>
        <dbReference type="ARBA" id="ARBA00015195"/>
    </source>
</evidence>
<dbReference type="InterPro" id="IPR007838">
    <property type="entry name" value="Cell_div_ZapA-like"/>
</dbReference>
<keyword evidence="6" id="KW-0131">Cell cycle</keyword>
<evidence type="ECO:0000256" key="7">
    <source>
        <dbReference type="ARBA" id="ARBA00024910"/>
    </source>
</evidence>
<dbReference type="Gene3D" id="1.20.5.50">
    <property type="match status" value="1"/>
</dbReference>
<dbReference type="InterPro" id="IPR036192">
    <property type="entry name" value="Cell_div_ZapA-like_sf"/>
</dbReference>
<gene>
    <name evidence="10" type="ORF">H8K33_05025</name>
</gene>
<evidence type="ECO:0000256" key="1">
    <source>
        <dbReference type="ARBA" id="ARBA00004496"/>
    </source>
</evidence>
<sequence length="108" mass="11718">MSEPKSIQIDVNIMGLSYKLACKEGEDRALREAASYLNEKMCAIRDASKVKGTDRIAVMAALGMAADLLSTKAHDGPLSGMSIGEVKQKIQSMNDTIDQVLTPQENLF</sequence>
<accession>A0ABR6XMX3</accession>
<dbReference type="PANTHER" id="PTHR34981:SF1">
    <property type="entry name" value="CELL DIVISION PROTEIN ZAPA"/>
    <property type="match status" value="1"/>
</dbReference>
<evidence type="ECO:0000256" key="6">
    <source>
        <dbReference type="ARBA" id="ARBA00023306"/>
    </source>
</evidence>
<dbReference type="InterPro" id="IPR042233">
    <property type="entry name" value="Cell_div_ZapA_N"/>
</dbReference>
<evidence type="ECO:0000313" key="11">
    <source>
        <dbReference type="Proteomes" id="UP000643610"/>
    </source>
</evidence>
<keyword evidence="5" id="KW-0717">Septation</keyword>
<keyword evidence="3" id="KW-0963">Cytoplasm</keyword>
<evidence type="ECO:0000256" key="9">
    <source>
        <dbReference type="ARBA" id="ARBA00033158"/>
    </source>
</evidence>
<comment type="subcellular location">
    <subcellularLocation>
        <location evidence="1">Cytoplasm</location>
    </subcellularLocation>
</comment>
<dbReference type="Proteomes" id="UP000643610">
    <property type="component" value="Unassembled WGS sequence"/>
</dbReference>
<evidence type="ECO:0000256" key="4">
    <source>
        <dbReference type="ARBA" id="ARBA00022618"/>
    </source>
</evidence>
<evidence type="ECO:0000256" key="3">
    <source>
        <dbReference type="ARBA" id="ARBA00022490"/>
    </source>
</evidence>
<comment type="function">
    <text evidence="7">Activator of cell division through the inhibition of FtsZ GTPase activity, therefore promoting FtsZ assembly into bundles of protofilaments necessary for the formation of the division Z ring. It is recruited early at mid-cell but it is not essential for cell division.</text>
</comment>
<dbReference type="Pfam" id="PF05164">
    <property type="entry name" value="ZapA"/>
    <property type="match status" value="1"/>
</dbReference>
<dbReference type="Gene3D" id="3.30.160.880">
    <property type="entry name" value="Cell division protein ZapA protomer, N-terminal domain"/>
    <property type="match status" value="1"/>
</dbReference>
<protein>
    <recommendedName>
        <fullName evidence="2">Cell division protein ZapA</fullName>
    </recommendedName>
    <alternativeName>
        <fullName evidence="9">Z ring-associated protein ZapA</fullName>
    </alternativeName>
</protein>
<evidence type="ECO:0000256" key="5">
    <source>
        <dbReference type="ARBA" id="ARBA00023210"/>
    </source>
</evidence>
<dbReference type="PANTHER" id="PTHR34981">
    <property type="entry name" value="CELL DIVISION PROTEIN ZAPA"/>
    <property type="match status" value="1"/>
</dbReference>